<gene>
    <name evidence="3" type="ORF">FOTG_17808</name>
    <name evidence="2" type="ORF">FOTG_18389</name>
</gene>
<evidence type="ECO:0000313" key="3">
    <source>
        <dbReference type="EMBL" id="EXM13756.1"/>
    </source>
</evidence>
<evidence type="ECO:0000256" key="1">
    <source>
        <dbReference type="SAM" id="MobiDB-lite"/>
    </source>
</evidence>
<dbReference type="HOGENOM" id="CLU_2413333_0_0_1"/>
<dbReference type="Proteomes" id="UP000030701">
    <property type="component" value="Unassembled WGS sequence"/>
</dbReference>
<reference evidence="2" key="2">
    <citation type="submission" date="2012-05" db="EMBL/GenBank/DDBJ databases">
        <title>The Genome Annotation of Fusarium oxysporum Cotton.</title>
        <authorList>
            <consortium name="The Broad Institute Genomics Platform"/>
            <person name="Ma L.-J."/>
            <person name="Corby-Kistler H."/>
            <person name="Broz K."/>
            <person name="Gale L.R."/>
            <person name="Jonkers W."/>
            <person name="O'Donnell K."/>
            <person name="Ploetz R."/>
            <person name="Steinberg C."/>
            <person name="Schwartz D.C."/>
            <person name="VanEtten H."/>
            <person name="Zhou S."/>
            <person name="Young S.K."/>
            <person name="Zeng Q."/>
            <person name="Gargeya S."/>
            <person name="Fitzgerald M."/>
            <person name="Abouelleil A."/>
            <person name="Alvarado L."/>
            <person name="Chapman S.B."/>
            <person name="Gainer-Dewar J."/>
            <person name="Goldberg J."/>
            <person name="Griggs A."/>
            <person name="Gujja S."/>
            <person name="Hansen M."/>
            <person name="Howarth C."/>
            <person name="Imamovic A."/>
            <person name="Ireland A."/>
            <person name="Larimer J."/>
            <person name="McCowan C."/>
            <person name="Murphy C."/>
            <person name="Pearson M."/>
            <person name="Poon T.W."/>
            <person name="Priest M."/>
            <person name="Roberts A."/>
            <person name="Saif S."/>
            <person name="Shea T."/>
            <person name="Sykes S."/>
            <person name="Wortman J."/>
            <person name="Nusbaum C."/>
            <person name="Birren B."/>
        </authorList>
    </citation>
    <scope>NUCLEOTIDE SEQUENCE</scope>
    <source>
        <strain evidence="2">25433</strain>
    </source>
</reference>
<accession>X0LXF1</accession>
<reference evidence="2" key="1">
    <citation type="submission" date="2011-11" db="EMBL/GenBank/DDBJ databases">
        <title>The Genome Sequence of Fusarium oxysporum Cotton.</title>
        <authorList>
            <consortium name="The Broad Institute Genome Sequencing Platform"/>
            <person name="Ma L.-J."/>
            <person name="Gale L.R."/>
            <person name="Schwartz D.C."/>
            <person name="Zhou S."/>
            <person name="Corby-Kistler H."/>
            <person name="Young S.K."/>
            <person name="Zeng Q."/>
            <person name="Gargeya S."/>
            <person name="Fitzgerald M."/>
            <person name="Haas B."/>
            <person name="Abouelleil A."/>
            <person name="Alvarado L."/>
            <person name="Arachchi H.M."/>
            <person name="Berlin A."/>
            <person name="Brown A."/>
            <person name="Chapman S.B."/>
            <person name="Chen Z."/>
            <person name="Dunbar C."/>
            <person name="Freedman E."/>
            <person name="Gearin G."/>
            <person name="Goldberg J."/>
            <person name="Griggs A."/>
            <person name="Gujja S."/>
            <person name="Heiman D."/>
            <person name="Howarth C."/>
            <person name="Larson L."/>
            <person name="Lui A."/>
            <person name="MacDonald P.J.P."/>
            <person name="Montmayeur A."/>
            <person name="Murphy C."/>
            <person name="Neiman D."/>
            <person name="Pearson M."/>
            <person name="Priest M."/>
            <person name="Roberts A."/>
            <person name="Saif S."/>
            <person name="Shea T."/>
            <person name="Shenoy N."/>
            <person name="Sisk P."/>
            <person name="Stolte C."/>
            <person name="Sykes S."/>
            <person name="Wortman J."/>
            <person name="Nusbaum C."/>
            <person name="Birren B."/>
        </authorList>
    </citation>
    <scope>NUCLEOTIDE SEQUENCE [LARGE SCALE GENOMIC DNA]</scope>
    <source>
        <strain evidence="2">25433</strain>
    </source>
</reference>
<dbReference type="EMBL" id="JH658175">
    <property type="protein sequence ID" value="EXM13155.1"/>
    <property type="molecule type" value="Genomic_DNA"/>
</dbReference>
<name>X0LXF1_FUSOX</name>
<dbReference type="EMBL" id="JH658115">
    <property type="protein sequence ID" value="EXM13756.1"/>
    <property type="molecule type" value="Genomic_DNA"/>
</dbReference>
<sequence>MRPPEPLLELYEKHNRLRLPHPWKSDAPWQHQRPDAENKAGSSAITPSTSRVCRGDLGSPGQGTDRKRHPRVRWCRVCQSRDWQRRPRFRTG</sequence>
<dbReference type="AlphaFoldDB" id="X0LXF1"/>
<organism evidence="2">
    <name type="scientific">Fusarium oxysporum f. sp. vasinfectum 25433</name>
    <dbReference type="NCBI Taxonomy" id="1089449"/>
    <lineage>
        <taxon>Eukaryota</taxon>
        <taxon>Fungi</taxon>
        <taxon>Dikarya</taxon>
        <taxon>Ascomycota</taxon>
        <taxon>Pezizomycotina</taxon>
        <taxon>Sordariomycetes</taxon>
        <taxon>Hypocreomycetidae</taxon>
        <taxon>Hypocreales</taxon>
        <taxon>Nectriaceae</taxon>
        <taxon>Fusarium</taxon>
        <taxon>Fusarium oxysporum species complex</taxon>
    </lineage>
</organism>
<feature type="region of interest" description="Disordered" evidence="1">
    <location>
        <begin position="21"/>
        <end position="71"/>
    </location>
</feature>
<feature type="compositionally biased region" description="Polar residues" evidence="1">
    <location>
        <begin position="40"/>
        <end position="51"/>
    </location>
</feature>
<evidence type="ECO:0000313" key="2">
    <source>
        <dbReference type="EMBL" id="EXM13155.1"/>
    </source>
</evidence>
<protein>
    <submittedName>
        <fullName evidence="2">Uncharacterized protein</fullName>
    </submittedName>
</protein>
<proteinExistence type="predicted"/>